<feature type="transmembrane region" description="Helical" evidence="1">
    <location>
        <begin position="45"/>
        <end position="66"/>
    </location>
</feature>
<protein>
    <submittedName>
        <fullName evidence="2">Uncharacterized protein</fullName>
    </submittedName>
</protein>
<name>A0A157PLA7_9BORD</name>
<gene>
    <name evidence="2" type="ORF">SAMEA1982600_02776</name>
</gene>
<proteinExistence type="predicted"/>
<accession>A0A157PLA7</accession>
<feature type="transmembrane region" description="Helical" evidence="1">
    <location>
        <begin position="15"/>
        <end position="33"/>
    </location>
</feature>
<dbReference type="RefSeq" id="WP_066413097.1">
    <property type="nucleotide sequence ID" value="NZ_FKBS01000014.1"/>
</dbReference>
<keyword evidence="1" id="KW-0812">Transmembrane</keyword>
<evidence type="ECO:0000313" key="3">
    <source>
        <dbReference type="Proteomes" id="UP000077037"/>
    </source>
</evidence>
<sequence length="169" mass="18680">METLVTLLAWTIDKVWPFPVFIICLVLIVLGIARLMGVQQGNMPLMVLLVLLMICIPFGTPALFMFGPRWVAPLVYEYGTPGQGVIASSKDTGNVYNNRPVLRYDVTLQKADGEKIQTYFDSSDFNVYPQRDAVTYPAAGQPFPVRYLSSRPKNFVIVMGDGASASAKP</sequence>
<keyword evidence="1" id="KW-0472">Membrane</keyword>
<dbReference type="AlphaFoldDB" id="A0A157PLA7"/>
<organism evidence="2 3">
    <name type="scientific">Bordetella ansorpii</name>
    <dbReference type="NCBI Taxonomy" id="288768"/>
    <lineage>
        <taxon>Bacteria</taxon>
        <taxon>Pseudomonadati</taxon>
        <taxon>Pseudomonadota</taxon>
        <taxon>Betaproteobacteria</taxon>
        <taxon>Burkholderiales</taxon>
        <taxon>Alcaligenaceae</taxon>
        <taxon>Bordetella</taxon>
    </lineage>
</organism>
<dbReference type="Proteomes" id="UP000077037">
    <property type="component" value="Unassembled WGS sequence"/>
</dbReference>
<dbReference type="EMBL" id="FKBS01000014">
    <property type="protein sequence ID" value="SAI34144.1"/>
    <property type="molecule type" value="Genomic_DNA"/>
</dbReference>
<dbReference type="OrthoDB" id="9799230at2"/>
<reference evidence="2 3" key="1">
    <citation type="submission" date="2016-03" db="EMBL/GenBank/DDBJ databases">
        <authorList>
            <consortium name="Pathogen Informatics"/>
        </authorList>
    </citation>
    <scope>NUCLEOTIDE SEQUENCE [LARGE SCALE GENOMIC DNA]</scope>
    <source>
        <strain evidence="2 3">NCTC13364</strain>
    </source>
</reference>
<evidence type="ECO:0000313" key="2">
    <source>
        <dbReference type="EMBL" id="SAI34144.1"/>
    </source>
</evidence>
<evidence type="ECO:0000256" key="1">
    <source>
        <dbReference type="SAM" id="Phobius"/>
    </source>
</evidence>
<keyword evidence="1" id="KW-1133">Transmembrane helix</keyword>